<evidence type="ECO:0000256" key="12">
    <source>
        <dbReference type="SAM" id="Phobius"/>
    </source>
</evidence>
<keyword evidence="5" id="KW-0874">Quinone</keyword>
<accession>A0A6J0BEI0</accession>
<dbReference type="Proteomes" id="UP000829291">
    <property type="component" value="Chromosome 4"/>
</dbReference>
<dbReference type="GO" id="GO:0048038">
    <property type="term" value="F:quinone binding"/>
    <property type="evidence" value="ECO:0007669"/>
    <property type="project" value="UniProtKB-KW"/>
</dbReference>
<feature type="transmembrane region" description="Helical" evidence="12">
    <location>
        <begin position="101"/>
        <end position="119"/>
    </location>
</feature>
<evidence type="ECO:0000256" key="3">
    <source>
        <dbReference type="ARBA" id="ARBA00012278"/>
    </source>
</evidence>
<dbReference type="PANTHER" id="PTHR14519">
    <property type="entry name" value="VITAMIN K EPOXIDE REDUCTASE COMPLEX, SUBUNIT 1"/>
    <property type="match status" value="1"/>
</dbReference>
<comment type="subcellular location">
    <subcellularLocation>
        <location evidence="1">Endoplasmic reticulum membrane</location>
        <topology evidence="1">Multi-pass membrane protein</topology>
    </subcellularLocation>
</comment>
<dbReference type="Gene3D" id="1.20.1440.130">
    <property type="entry name" value="VKOR domain"/>
    <property type="match status" value="1"/>
</dbReference>
<evidence type="ECO:0000256" key="8">
    <source>
        <dbReference type="ARBA" id="ARBA00023002"/>
    </source>
</evidence>
<keyword evidence="11" id="KW-0676">Redox-active center</keyword>
<keyword evidence="7 12" id="KW-1133">Transmembrane helix</keyword>
<dbReference type="OrthoDB" id="17010at2759"/>
<dbReference type="AlphaFoldDB" id="A0A6J0BEI0"/>
<keyword evidence="4 12" id="KW-0812">Transmembrane</keyword>
<dbReference type="CTD" id="3346188"/>
<gene>
    <name evidence="15" type="primary">LOC107218685</name>
</gene>
<dbReference type="RefSeq" id="XP_015512123.1">
    <property type="nucleotide sequence ID" value="XM_015656637.2"/>
</dbReference>
<dbReference type="GO" id="GO:0042373">
    <property type="term" value="P:vitamin K metabolic process"/>
    <property type="evidence" value="ECO:0007669"/>
    <property type="project" value="InterPro"/>
</dbReference>
<dbReference type="GO" id="GO:0005789">
    <property type="term" value="C:endoplasmic reticulum membrane"/>
    <property type="evidence" value="ECO:0007669"/>
    <property type="project" value="UniProtKB-SubCell"/>
</dbReference>
<evidence type="ECO:0000256" key="1">
    <source>
        <dbReference type="ARBA" id="ARBA00004477"/>
    </source>
</evidence>
<dbReference type="PANTHER" id="PTHR14519:SF8">
    <property type="entry name" value="VITAMIN K EPOXIDE REDUCTASE COMPLEX SUBUNIT 1"/>
    <property type="match status" value="1"/>
</dbReference>
<feature type="domain" description="Vitamin K epoxide reductase" evidence="13">
    <location>
        <begin position="34"/>
        <end position="177"/>
    </location>
</feature>
<dbReference type="CDD" id="cd12917">
    <property type="entry name" value="VKOR_euk"/>
    <property type="match status" value="1"/>
</dbReference>
<evidence type="ECO:0000256" key="11">
    <source>
        <dbReference type="ARBA" id="ARBA00023284"/>
    </source>
</evidence>
<keyword evidence="14" id="KW-1185">Reference proteome</keyword>
<dbReference type="InParanoid" id="A0A6J0BEI0"/>
<evidence type="ECO:0000256" key="9">
    <source>
        <dbReference type="ARBA" id="ARBA00023136"/>
    </source>
</evidence>
<proteinExistence type="inferred from homology"/>
<keyword evidence="10" id="KW-1015">Disulfide bond</keyword>
<evidence type="ECO:0000256" key="5">
    <source>
        <dbReference type="ARBA" id="ARBA00022719"/>
    </source>
</evidence>
<dbReference type="InterPro" id="IPR012932">
    <property type="entry name" value="VKOR"/>
</dbReference>
<organism evidence="15">
    <name type="scientific">Neodiprion lecontei</name>
    <name type="common">Redheaded pine sawfly</name>
    <dbReference type="NCBI Taxonomy" id="441921"/>
    <lineage>
        <taxon>Eukaryota</taxon>
        <taxon>Metazoa</taxon>
        <taxon>Ecdysozoa</taxon>
        <taxon>Arthropoda</taxon>
        <taxon>Hexapoda</taxon>
        <taxon>Insecta</taxon>
        <taxon>Pterygota</taxon>
        <taxon>Neoptera</taxon>
        <taxon>Endopterygota</taxon>
        <taxon>Hymenoptera</taxon>
        <taxon>Tenthredinoidea</taxon>
        <taxon>Diprionidae</taxon>
        <taxon>Diprioninae</taxon>
        <taxon>Neodiprion</taxon>
    </lineage>
</organism>
<evidence type="ECO:0000256" key="4">
    <source>
        <dbReference type="ARBA" id="ARBA00022692"/>
    </source>
</evidence>
<dbReference type="InterPro" id="IPR042406">
    <property type="entry name" value="VKORC1/VKORC1L1"/>
</dbReference>
<dbReference type="FunCoup" id="A0A6J0BEI0">
    <property type="interactions" value="173"/>
</dbReference>
<feature type="transmembrane region" description="Helical" evidence="12">
    <location>
        <begin position="37"/>
        <end position="57"/>
    </location>
</feature>
<feature type="transmembrane region" description="Helical" evidence="12">
    <location>
        <begin position="131"/>
        <end position="150"/>
    </location>
</feature>
<sequence length="191" mass="20676">MYFAHSGGGGLYSVSIVGARAVCVRNSNMLFNSVSKINAGIVSSCIVGFALSYYAYIVETSKEHDSSYEAMCDISEHISCTKAFMSEYGKGFGIIPENSPFYFPNSIYGLVFFVNFALLSVSNTLAATTMLLILGVLANMGSVYLAVILYKLQDICVVCISTYLVNAANLTLAVRKFNLLSEGSPKKRKAN</sequence>
<evidence type="ECO:0000256" key="7">
    <source>
        <dbReference type="ARBA" id="ARBA00022989"/>
    </source>
</evidence>
<comment type="similarity">
    <text evidence="2">Belongs to the VKOR family.</text>
</comment>
<evidence type="ECO:0000259" key="13">
    <source>
        <dbReference type="SMART" id="SM00756"/>
    </source>
</evidence>
<dbReference type="GO" id="GO:0047057">
    <property type="term" value="F:vitamin-K-epoxide reductase (warfarin-sensitive) activity"/>
    <property type="evidence" value="ECO:0007669"/>
    <property type="project" value="UniProtKB-EC"/>
</dbReference>
<evidence type="ECO:0000256" key="2">
    <source>
        <dbReference type="ARBA" id="ARBA00006214"/>
    </source>
</evidence>
<dbReference type="InterPro" id="IPR038354">
    <property type="entry name" value="VKOR_sf"/>
</dbReference>
<dbReference type="Pfam" id="PF07884">
    <property type="entry name" value="VKOR"/>
    <property type="match status" value="1"/>
</dbReference>
<dbReference type="GeneID" id="107218685"/>
<dbReference type="KEGG" id="nlo:107218685"/>
<keyword evidence="6" id="KW-0256">Endoplasmic reticulum</keyword>
<evidence type="ECO:0000313" key="14">
    <source>
        <dbReference type="Proteomes" id="UP000829291"/>
    </source>
</evidence>
<protein>
    <recommendedName>
        <fullName evidence="3">vitamin-K-epoxide reductase (warfarin-sensitive)</fullName>
        <ecNumber evidence="3">1.17.4.4</ecNumber>
    </recommendedName>
</protein>
<reference evidence="15" key="1">
    <citation type="submission" date="2025-08" db="UniProtKB">
        <authorList>
            <consortium name="RefSeq"/>
        </authorList>
    </citation>
    <scope>IDENTIFICATION</scope>
    <source>
        <tissue evidence="15">Thorax and Abdomen</tissue>
    </source>
</reference>
<dbReference type="SMART" id="SM00756">
    <property type="entry name" value="VKc"/>
    <property type="match status" value="1"/>
</dbReference>
<evidence type="ECO:0000256" key="6">
    <source>
        <dbReference type="ARBA" id="ARBA00022824"/>
    </source>
</evidence>
<name>A0A6J0BEI0_NEOLC</name>
<keyword evidence="8" id="KW-0560">Oxidoreductase</keyword>
<keyword evidence="9 12" id="KW-0472">Membrane</keyword>
<dbReference type="EC" id="1.17.4.4" evidence="3"/>
<evidence type="ECO:0000256" key="10">
    <source>
        <dbReference type="ARBA" id="ARBA00023157"/>
    </source>
</evidence>
<evidence type="ECO:0000313" key="15">
    <source>
        <dbReference type="RefSeq" id="XP_015512123.1"/>
    </source>
</evidence>